<evidence type="ECO:0000256" key="1">
    <source>
        <dbReference type="SAM" id="MobiDB-lite"/>
    </source>
</evidence>
<reference evidence="2" key="1">
    <citation type="submission" date="2016-03" db="EMBL/GenBank/DDBJ databases">
        <title>Updated assembly of Pseudogymnoascus destructans, the fungus causing white-nose syndrome of bats.</title>
        <authorList>
            <person name="Palmer J.M."/>
            <person name="Drees K.P."/>
            <person name="Foster J.T."/>
            <person name="Lindner D.L."/>
        </authorList>
    </citation>
    <scope>NUCLEOTIDE SEQUENCE [LARGE SCALE GENOMIC DNA]</scope>
    <source>
        <strain evidence="2">20631-21</strain>
    </source>
</reference>
<protein>
    <submittedName>
        <fullName evidence="2">Uncharacterized protein</fullName>
    </submittedName>
</protein>
<dbReference type="RefSeq" id="XP_024321616.1">
    <property type="nucleotide sequence ID" value="XM_024470263.1"/>
</dbReference>
<dbReference type="GeneID" id="36289727"/>
<feature type="region of interest" description="Disordered" evidence="1">
    <location>
        <begin position="30"/>
        <end position="67"/>
    </location>
</feature>
<name>A0A177A3Z3_9PEZI</name>
<feature type="compositionally biased region" description="Basic and acidic residues" evidence="1">
    <location>
        <begin position="47"/>
        <end position="67"/>
    </location>
</feature>
<dbReference type="Proteomes" id="UP000077154">
    <property type="component" value="Unassembled WGS sequence"/>
</dbReference>
<dbReference type="EMBL" id="KV441404">
    <property type="protein sequence ID" value="OAF56320.2"/>
    <property type="molecule type" value="Genomic_DNA"/>
</dbReference>
<sequence>MPTLQCLPYNLNMNVNNQLSFRRRASWPPQYSRLTGIPKERKKERKKEREKERNKERKKERKKEWKKEWKKEMERVRKETEEKKREAMRVKEFFLAQSLRMGKDSVWASGNREKKDSRILKYSVLHDRADFLAFASISS</sequence>
<gene>
    <name evidence="2" type="ORF">VC83_06671</name>
</gene>
<organism evidence="2">
    <name type="scientific">Pseudogymnoascus destructans</name>
    <dbReference type="NCBI Taxonomy" id="655981"/>
    <lineage>
        <taxon>Eukaryota</taxon>
        <taxon>Fungi</taxon>
        <taxon>Dikarya</taxon>
        <taxon>Ascomycota</taxon>
        <taxon>Pezizomycotina</taxon>
        <taxon>Leotiomycetes</taxon>
        <taxon>Thelebolales</taxon>
        <taxon>Thelebolaceae</taxon>
        <taxon>Pseudogymnoascus</taxon>
    </lineage>
</organism>
<proteinExistence type="predicted"/>
<dbReference type="AlphaFoldDB" id="A0A177A3Z3"/>
<accession>A0A177A3Z3</accession>
<evidence type="ECO:0000313" key="2">
    <source>
        <dbReference type="EMBL" id="OAF56320.2"/>
    </source>
</evidence>